<feature type="non-terminal residue" evidence="1">
    <location>
        <position position="1"/>
    </location>
</feature>
<keyword evidence="2" id="KW-1185">Reference proteome</keyword>
<accession>A0ABN9ULG9</accession>
<proteinExistence type="predicted"/>
<evidence type="ECO:0000313" key="2">
    <source>
        <dbReference type="Proteomes" id="UP001189429"/>
    </source>
</evidence>
<feature type="non-terminal residue" evidence="1">
    <location>
        <position position="518"/>
    </location>
</feature>
<dbReference type="EMBL" id="CAUYUJ010016005">
    <property type="protein sequence ID" value="CAK0860726.1"/>
    <property type="molecule type" value="Genomic_DNA"/>
</dbReference>
<evidence type="ECO:0000313" key="1">
    <source>
        <dbReference type="EMBL" id="CAK0860726.1"/>
    </source>
</evidence>
<sequence>VWSQESLTKAYSAAKLLPARKSRLLAFLKHVSAVSAVLDSIKSPLDRITRCLWRHNARLFDMTAYRRARQDVYDWVTTGDPLYVTKMGMSVSKHPGFDADIGRTKRGASAYFASMAAAALNDAEWAWKRMRVLLHGCRSKLVQLTSPVIGVPAAAASAYLDPIVTYPRIKELFEAERLDSEELSKAQSFIDTLTPEQVYAVEHAPALAADINQNDAKSRMSNARILQDEIEAHLRNLGEYDDGLGRVWRFVEEHAANGNVALEGAVREFTRGNGELREEAWRQALGPLADEPSTVEPSTLASGTHATLKRNSSSANENFAPFVDHGVILGCDDLAEMLAAQSEALRAIVCKSSDLAPLIPKFVTNAEPGSEGWIDDVTSFYCASQVFEGSADDFLLMKRPGPCPRGHGRITDPQHYRCVMPPQPLLERWTAAVGRSATFDPAGPRPHKEDVFFERTLALVRQDGHLIPYSVPDHSDALQTYVSPDATDDALALERTRVPAALSRLLMSYGNEAAWADL</sequence>
<reference evidence="1" key="1">
    <citation type="submission" date="2023-10" db="EMBL/GenBank/DDBJ databases">
        <authorList>
            <person name="Chen Y."/>
            <person name="Shah S."/>
            <person name="Dougan E. K."/>
            <person name="Thang M."/>
            <person name="Chan C."/>
        </authorList>
    </citation>
    <scope>NUCLEOTIDE SEQUENCE [LARGE SCALE GENOMIC DNA]</scope>
</reference>
<protein>
    <submittedName>
        <fullName evidence="1">Uncharacterized protein</fullName>
    </submittedName>
</protein>
<comment type="caution">
    <text evidence="1">The sequence shown here is derived from an EMBL/GenBank/DDBJ whole genome shotgun (WGS) entry which is preliminary data.</text>
</comment>
<gene>
    <name evidence="1" type="ORF">PCOR1329_LOCUS49613</name>
</gene>
<dbReference type="Proteomes" id="UP001189429">
    <property type="component" value="Unassembled WGS sequence"/>
</dbReference>
<organism evidence="1 2">
    <name type="scientific">Prorocentrum cordatum</name>
    <dbReference type="NCBI Taxonomy" id="2364126"/>
    <lineage>
        <taxon>Eukaryota</taxon>
        <taxon>Sar</taxon>
        <taxon>Alveolata</taxon>
        <taxon>Dinophyceae</taxon>
        <taxon>Prorocentrales</taxon>
        <taxon>Prorocentraceae</taxon>
        <taxon>Prorocentrum</taxon>
    </lineage>
</organism>
<name>A0ABN9ULG9_9DINO</name>